<accession>A0A1X7RX49</accession>
<organism evidence="1 2">
    <name type="scientific">Zymoseptoria tritici (strain ST99CH_3D7)</name>
    <dbReference type="NCBI Taxonomy" id="1276538"/>
    <lineage>
        <taxon>Eukaryota</taxon>
        <taxon>Fungi</taxon>
        <taxon>Dikarya</taxon>
        <taxon>Ascomycota</taxon>
        <taxon>Pezizomycotina</taxon>
        <taxon>Dothideomycetes</taxon>
        <taxon>Dothideomycetidae</taxon>
        <taxon>Mycosphaerellales</taxon>
        <taxon>Mycosphaerellaceae</taxon>
        <taxon>Zymoseptoria</taxon>
    </lineage>
</organism>
<keyword evidence="2" id="KW-1185">Reference proteome</keyword>
<protein>
    <submittedName>
        <fullName evidence="1">Uncharacterized protein</fullName>
    </submittedName>
</protein>
<dbReference type="EMBL" id="LT853697">
    <property type="protein sequence ID" value="SMQ51820.1"/>
    <property type="molecule type" value="Genomic_DNA"/>
</dbReference>
<evidence type="ECO:0000313" key="1">
    <source>
        <dbReference type="EMBL" id="SMQ51820.1"/>
    </source>
</evidence>
<name>A0A1X7RX49_ZYMT9</name>
<reference evidence="1 2" key="1">
    <citation type="submission" date="2016-06" db="EMBL/GenBank/DDBJ databases">
        <authorList>
            <person name="Kjaerup R.B."/>
            <person name="Dalgaard T.S."/>
            <person name="Juul-Madsen H.R."/>
        </authorList>
    </citation>
    <scope>NUCLEOTIDE SEQUENCE [LARGE SCALE GENOMIC DNA]</scope>
</reference>
<dbReference type="Proteomes" id="UP000215127">
    <property type="component" value="Chromosome 6"/>
</dbReference>
<evidence type="ECO:0000313" key="2">
    <source>
        <dbReference type="Proteomes" id="UP000215127"/>
    </source>
</evidence>
<proteinExistence type="predicted"/>
<dbReference type="AlphaFoldDB" id="A0A1X7RX49"/>
<sequence length="119" mass="13604">MRLMRGVADRASLDLLVLLESDFVTRSATGGNLDVDLEFGCPKPPAVNQFANFIYASLRLIRLTPEIGSHWRPNQRTSFVRESCLARREVLVASTATPQYSTTHLNPRMRRRWPVYCPR</sequence>
<gene>
    <name evidence="1" type="ORF">ZT3D7_G6973</name>
</gene>